<name>A0A843YKJ5_9RHOB</name>
<dbReference type="InterPro" id="IPR050855">
    <property type="entry name" value="NDM-1-like"/>
</dbReference>
<comment type="similarity">
    <text evidence="1">Belongs to the metallo-beta-lactamase superfamily. Class-B beta-lactamase family.</text>
</comment>
<dbReference type="SMART" id="SM00849">
    <property type="entry name" value="Lactamase_B"/>
    <property type="match status" value="1"/>
</dbReference>
<proteinExistence type="inferred from homology"/>
<dbReference type="PANTHER" id="PTHR42951">
    <property type="entry name" value="METALLO-BETA-LACTAMASE DOMAIN-CONTAINING"/>
    <property type="match status" value="1"/>
</dbReference>
<accession>A0A843YKJ5</accession>
<evidence type="ECO:0000259" key="2">
    <source>
        <dbReference type="SMART" id="SM00849"/>
    </source>
</evidence>
<keyword evidence="3" id="KW-0378">Hydrolase</keyword>
<reference evidence="3 4" key="1">
    <citation type="submission" date="2019-10" db="EMBL/GenBank/DDBJ databases">
        <title>Epibacterium sp. nov., isolated from seawater.</title>
        <authorList>
            <person name="Zhang X."/>
            <person name="Li N."/>
        </authorList>
    </citation>
    <scope>NUCLEOTIDE SEQUENCE [LARGE SCALE GENOMIC DNA]</scope>
    <source>
        <strain evidence="3 4">SM1979</strain>
    </source>
</reference>
<evidence type="ECO:0000256" key="1">
    <source>
        <dbReference type="ARBA" id="ARBA00005250"/>
    </source>
</evidence>
<feature type="domain" description="Metallo-beta-lactamase" evidence="2">
    <location>
        <begin position="32"/>
        <end position="234"/>
    </location>
</feature>
<dbReference type="GO" id="GO:0017001">
    <property type="term" value="P:antibiotic catabolic process"/>
    <property type="evidence" value="ECO:0007669"/>
    <property type="project" value="UniProtKB-ARBA"/>
</dbReference>
<organism evidence="3 4">
    <name type="scientific">Tritonibacter litoralis</name>
    <dbReference type="NCBI Taxonomy" id="2662264"/>
    <lineage>
        <taxon>Bacteria</taxon>
        <taxon>Pseudomonadati</taxon>
        <taxon>Pseudomonadota</taxon>
        <taxon>Alphaproteobacteria</taxon>
        <taxon>Rhodobacterales</taxon>
        <taxon>Paracoccaceae</taxon>
        <taxon>Tritonibacter</taxon>
    </lineage>
</organism>
<protein>
    <submittedName>
        <fullName evidence="3">MBL fold metallo-hydrolase</fullName>
    </submittedName>
</protein>
<dbReference type="AlphaFoldDB" id="A0A843YKJ5"/>
<dbReference type="RefSeq" id="WP_153216759.1">
    <property type="nucleotide sequence ID" value="NZ_WIBF01000010.1"/>
</dbReference>
<dbReference type="GO" id="GO:0016787">
    <property type="term" value="F:hydrolase activity"/>
    <property type="evidence" value="ECO:0007669"/>
    <property type="project" value="UniProtKB-KW"/>
</dbReference>
<dbReference type="PANTHER" id="PTHR42951:SF4">
    <property type="entry name" value="ACYL-COENZYME A THIOESTERASE MBLAC2"/>
    <property type="match status" value="1"/>
</dbReference>
<sequence length="257" mass="28340">MSLPIAQQWYDTRRLDDRIWLITEPHVHPIFSANMHLVLGRDADLLIDSGMGIAPLRPVVDGLRDDPGKPLICLSSHTHVDHIGAAHEFEQRLVHPAEAEELANPSPYSLTSADIPAALVRLFLDAGYPPLWEYLINAVPVPDYDIAAYKIPAAPATGTVEDGDIIDLGDWQATVLHLPGHAPGQIGLWHPESGTLFGADAIYDGPLIVEDQETYANSLKRLRGLPIKRVHGGHDPTFDQTRCLEIIADYLTRWGRA</sequence>
<dbReference type="InterPro" id="IPR001279">
    <property type="entry name" value="Metallo-B-lactamas"/>
</dbReference>
<gene>
    <name evidence="3" type="ORF">GFB49_15050</name>
</gene>
<comment type="caution">
    <text evidence="3">The sequence shown here is derived from an EMBL/GenBank/DDBJ whole genome shotgun (WGS) entry which is preliminary data.</text>
</comment>
<dbReference type="EMBL" id="WIBF01000010">
    <property type="protein sequence ID" value="MQQ09782.1"/>
    <property type="molecule type" value="Genomic_DNA"/>
</dbReference>
<evidence type="ECO:0000313" key="3">
    <source>
        <dbReference type="EMBL" id="MQQ09782.1"/>
    </source>
</evidence>
<dbReference type="Pfam" id="PF00753">
    <property type="entry name" value="Lactamase_B"/>
    <property type="match status" value="1"/>
</dbReference>
<dbReference type="Proteomes" id="UP000444174">
    <property type="component" value="Unassembled WGS sequence"/>
</dbReference>
<dbReference type="InterPro" id="IPR036866">
    <property type="entry name" value="RibonucZ/Hydroxyglut_hydro"/>
</dbReference>
<dbReference type="Gene3D" id="3.60.15.10">
    <property type="entry name" value="Ribonuclease Z/Hydroxyacylglutathione hydrolase-like"/>
    <property type="match status" value="1"/>
</dbReference>
<keyword evidence="4" id="KW-1185">Reference proteome</keyword>
<dbReference type="SUPFAM" id="SSF56281">
    <property type="entry name" value="Metallo-hydrolase/oxidoreductase"/>
    <property type="match status" value="1"/>
</dbReference>
<evidence type="ECO:0000313" key="4">
    <source>
        <dbReference type="Proteomes" id="UP000444174"/>
    </source>
</evidence>